<dbReference type="AlphaFoldDB" id="F4RN83"/>
<evidence type="ECO:0008006" key="11">
    <source>
        <dbReference type="Google" id="ProtNLM"/>
    </source>
</evidence>
<evidence type="ECO:0000313" key="9">
    <source>
        <dbReference type="EMBL" id="EGG06263.1"/>
    </source>
</evidence>
<keyword evidence="10" id="KW-1185">Reference proteome</keyword>
<protein>
    <recommendedName>
        <fullName evidence="11">ABC-2 type transporter domain-containing protein</fullName>
    </recommendedName>
</protein>
<dbReference type="RefSeq" id="XP_007410501.1">
    <property type="nucleotide sequence ID" value="XM_007410439.1"/>
</dbReference>
<evidence type="ECO:0000256" key="2">
    <source>
        <dbReference type="ARBA" id="ARBA00022448"/>
    </source>
</evidence>
<feature type="transmembrane region" description="Helical" evidence="6">
    <location>
        <begin position="342"/>
        <end position="363"/>
    </location>
</feature>
<gene>
    <name evidence="9" type="ORF">MELLADRAFT_87412</name>
</gene>
<dbReference type="GO" id="GO:0005524">
    <property type="term" value="F:ATP binding"/>
    <property type="evidence" value="ECO:0007669"/>
    <property type="project" value="InterPro"/>
</dbReference>
<dbReference type="GeneID" id="18934508"/>
<dbReference type="Pfam" id="PF01061">
    <property type="entry name" value="ABC2_membrane"/>
    <property type="match status" value="1"/>
</dbReference>
<keyword evidence="5 6" id="KW-0472">Membrane</keyword>
<dbReference type="InParanoid" id="F4RN83"/>
<keyword evidence="3 6" id="KW-0812">Transmembrane</keyword>
<keyword evidence="4 6" id="KW-1133">Transmembrane helix</keyword>
<feature type="domain" description="CDR ABC transporter" evidence="8">
    <location>
        <begin position="420"/>
        <end position="502"/>
    </location>
</feature>
<proteinExistence type="predicted"/>
<keyword evidence="2" id="KW-0813">Transport</keyword>
<sequence>MTTTSLIFNLHCHSCCHKYISMTDCSILYLDNATPALDLSTAIQMIESLKEWAKLGKRSSIVGLRQASDSLYSRFNKLLLLYSENQIYFGPISEAVKYFEELGFERAEAPPAADFLCAVTDPETCRIRDGYHDRVPRTPLDFVKAYKHSKQYDTLKQEMIEYESLYPSSGPAHHILHANRAKKDRWTPNSSSYTVNYFRQVAYLVLRQWALIRADLRPYMTKTIVNVMLSFIIGSLFYQLPATTEAAFTRGSVLFLSILFNGYLQLSELANTLAGRPIVQRHRRFGFYSPGALALARNISDLPLIAFQVSLFGSITYFMAGVQADITHFLTYLLIDHVLELILVSITVYATSLNLSAIFRMFASLSPSFGEAMRYRGITLNILVVWIQYYIDPISYAYEEILASEFRGLELNCSKQHIAPSGPSYNDPDYRTCAGPGAQIGSLIVKGEDYLKESYGFSSNNLVPNLLSILGLALIFFFASIWFSSTLDFFKLGAVRVFKDSKSFRNKLRKLEGIEESEESKEGEETNGNDDNMVRAHLLDVHDGLIGDSLAQFDPAVVTFKDLSWSVKTSSDPVDLLTGITGYIQPGKGTALQMAQCPVGCWTYKSIGFVGQIDCHCEKSTVREALRSSALLRQPRSVPRWAKLAESPTTEPSTSIHDLPQASFPQRVFITILDELVYKFARLILGDVVQPTGTVYAVEFSH</sequence>
<feature type="transmembrane region" description="Helical" evidence="6">
    <location>
        <begin position="462"/>
        <end position="483"/>
    </location>
</feature>
<dbReference type="InterPro" id="IPR010929">
    <property type="entry name" value="PDR_CDR_ABC"/>
</dbReference>
<evidence type="ECO:0000256" key="1">
    <source>
        <dbReference type="ARBA" id="ARBA00004141"/>
    </source>
</evidence>
<dbReference type="GO" id="GO:0016020">
    <property type="term" value="C:membrane"/>
    <property type="evidence" value="ECO:0007669"/>
    <property type="project" value="UniProtKB-SubCell"/>
</dbReference>
<feature type="transmembrane region" description="Helical" evidence="6">
    <location>
        <begin position="223"/>
        <end position="241"/>
    </location>
</feature>
<evidence type="ECO:0000259" key="7">
    <source>
        <dbReference type="Pfam" id="PF01061"/>
    </source>
</evidence>
<dbReference type="KEGG" id="mlr:MELLADRAFT_87412"/>
<evidence type="ECO:0000256" key="3">
    <source>
        <dbReference type="ARBA" id="ARBA00022692"/>
    </source>
</evidence>
<accession>F4RN83</accession>
<dbReference type="OrthoDB" id="245989at2759"/>
<evidence type="ECO:0000259" key="8">
    <source>
        <dbReference type="Pfam" id="PF06422"/>
    </source>
</evidence>
<dbReference type="GO" id="GO:0140359">
    <property type="term" value="F:ABC-type transporter activity"/>
    <property type="evidence" value="ECO:0007669"/>
    <property type="project" value="InterPro"/>
</dbReference>
<feature type="transmembrane region" description="Helical" evidence="6">
    <location>
        <begin position="253"/>
        <end position="274"/>
    </location>
</feature>
<evidence type="ECO:0000256" key="6">
    <source>
        <dbReference type="SAM" id="Phobius"/>
    </source>
</evidence>
<dbReference type="HOGENOM" id="CLU_392817_0_0_1"/>
<feature type="transmembrane region" description="Helical" evidence="6">
    <location>
        <begin position="302"/>
        <end position="322"/>
    </location>
</feature>
<dbReference type="Pfam" id="PF06422">
    <property type="entry name" value="PDR_CDR"/>
    <property type="match status" value="1"/>
</dbReference>
<dbReference type="Proteomes" id="UP000001072">
    <property type="component" value="Unassembled WGS sequence"/>
</dbReference>
<dbReference type="VEuPathDB" id="FungiDB:MELLADRAFT_87412"/>
<dbReference type="PANTHER" id="PTHR19241">
    <property type="entry name" value="ATP-BINDING CASSETTE TRANSPORTER"/>
    <property type="match status" value="1"/>
</dbReference>
<comment type="subcellular location">
    <subcellularLocation>
        <location evidence="1">Membrane</location>
        <topology evidence="1">Multi-pass membrane protein</topology>
    </subcellularLocation>
</comment>
<evidence type="ECO:0000313" key="10">
    <source>
        <dbReference type="Proteomes" id="UP000001072"/>
    </source>
</evidence>
<dbReference type="STRING" id="747676.F4RN83"/>
<dbReference type="EMBL" id="GL883109">
    <property type="protein sequence ID" value="EGG06263.1"/>
    <property type="molecule type" value="Genomic_DNA"/>
</dbReference>
<feature type="domain" description="ABC-2 type transporter transmembrane" evidence="7">
    <location>
        <begin position="200"/>
        <end position="384"/>
    </location>
</feature>
<evidence type="ECO:0000256" key="5">
    <source>
        <dbReference type="ARBA" id="ARBA00023136"/>
    </source>
</evidence>
<organism evidence="10">
    <name type="scientific">Melampsora larici-populina (strain 98AG31 / pathotype 3-4-7)</name>
    <name type="common">Poplar leaf rust fungus</name>
    <dbReference type="NCBI Taxonomy" id="747676"/>
    <lineage>
        <taxon>Eukaryota</taxon>
        <taxon>Fungi</taxon>
        <taxon>Dikarya</taxon>
        <taxon>Basidiomycota</taxon>
        <taxon>Pucciniomycotina</taxon>
        <taxon>Pucciniomycetes</taxon>
        <taxon>Pucciniales</taxon>
        <taxon>Melampsoraceae</taxon>
        <taxon>Melampsora</taxon>
    </lineage>
</organism>
<dbReference type="InterPro" id="IPR013525">
    <property type="entry name" value="ABC2_TM"/>
</dbReference>
<reference evidence="10" key="1">
    <citation type="journal article" date="2011" name="Proc. Natl. Acad. Sci. U.S.A.">
        <title>Obligate biotrophy features unraveled by the genomic analysis of rust fungi.</title>
        <authorList>
            <person name="Duplessis S."/>
            <person name="Cuomo C.A."/>
            <person name="Lin Y.-C."/>
            <person name="Aerts A."/>
            <person name="Tisserant E."/>
            <person name="Veneault-Fourrey C."/>
            <person name="Joly D.L."/>
            <person name="Hacquard S."/>
            <person name="Amselem J."/>
            <person name="Cantarel B.L."/>
            <person name="Chiu R."/>
            <person name="Coutinho P.M."/>
            <person name="Feau N."/>
            <person name="Field M."/>
            <person name="Frey P."/>
            <person name="Gelhaye E."/>
            <person name="Goldberg J."/>
            <person name="Grabherr M.G."/>
            <person name="Kodira C.D."/>
            <person name="Kohler A."/>
            <person name="Kuees U."/>
            <person name="Lindquist E.A."/>
            <person name="Lucas S.M."/>
            <person name="Mago R."/>
            <person name="Mauceli E."/>
            <person name="Morin E."/>
            <person name="Murat C."/>
            <person name="Pangilinan J.L."/>
            <person name="Park R."/>
            <person name="Pearson M."/>
            <person name="Quesneville H."/>
            <person name="Rouhier N."/>
            <person name="Sakthikumar S."/>
            <person name="Salamov A.A."/>
            <person name="Schmutz J."/>
            <person name="Selles B."/>
            <person name="Shapiro H."/>
            <person name="Tanguay P."/>
            <person name="Tuskan G.A."/>
            <person name="Henrissat B."/>
            <person name="Van de Peer Y."/>
            <person name="Rouze P."/>
            <person name="Ellis J.G."/>
            <person name="Dodds P.N."/>
            <person name="Schein J.E."/>
            <person name="Zhong S."/>
            <person name="Hamelin R.C."/>
            <person name="Grigoriev I.V."/>
            <person name="Szabo L.J."/>
            <person name="Martin F."/>
        </authorList>
    </citation>
    <scope>NUCLEOTIDE SEQUENCE [LARGE SCALE GENOMIC DNA]</scope>
    <source>
        <strain evidence="10">98AG31 / pathotype 3-4-7</strain>
    </source>
</reference>
<name>F4RN83_MELLP</name>
<evidence type="ECO:0000256" key="4">
    <source>
        <dbReference type="ARBA" id="ARBA00022989"/>
    </source>
</evidence>
<dbReference type="eggNOG" id="KOG0065">
    <property type="taxonomic scope" value="Eukaryota"/>
</dbReference>